<feature type="non-terminal residue" evidence="7">
    <location>
        <position position="1"/>
    </location>
</feature>
<dbReference type="AlphaFoldDB" id="A0A9D1JBH1"/>
<keyword evidence="1" id="KW-0805">Transcription regulation</keyword>
<dbReference type="CDD" id="cd05013">
    <property type="entry name" value="SIS_RpiR"/>
    <property type="match status" value="1"/>
</dbReference>
<dbReference type="PROSITE" id="PS51464">
    <property type="entry name" value="SIS"/>
    <property type="match status" value="1"/>
</dbReference>
<dbReference type="GO" id="GO:0097367">
    <property type="term" value="F:carbohydrate derivative binding"/>
    <property type="evidence" value="ECO:0007669"/>
    <property type="project" value="InterPro"/>
</dbReference>
<dbReference type="PROSITE" id="PS51071">
    <property type="entry name" value="HTH_RPIR"/>
    <property type="match status" value="1"/>
</dbReference>
<evidence type="ECO:0000256" key="4">
    <source>
        <dbReference type="SAM" id="MobiDB-lite"/>
    </source>
</evidence>
<evidence type="ECO:0000259" key="5">
    <source>
        <dbReference type="PROSITE" id="PS51071"/>
    </source>
</evidence>
<dbReference type="EMBL" id="DVHM01000154">
    <property type="protein sequence ID" value="HIR71462.1"/>
    <property type="molecule type" value="Genomic_DNA"/>
</dbReference>
<feature type="domain" description="HTH rpiR-type" evidence="5">
    <location>
        <begin position="1"/>
        <end position="25"/>
    </location>
</feature>
<evidence type="ECO:0000256" key="1">
    <source>
        <dbReference type="ARBA" id="ARBA00023015"/>
    </source>
</evidence>
<evidence type="ECO:0000256" key="3">
    <source>
        <dbReference type="ARBA" id="ARBA00023163"/>
    </source>
</evidence>
<dbReference type="InterPro" id="IPR047640">
    <property type="entry name" value="RpiR-like"/>
</dbReference>
<keyword evidence="3" id="KW-0804">Transcription</keyword>
<dbReference type="InterPro" id="IPR046348">
    <property type="entry name" value="SIS_dom_sf"/>
</dbReference>
<evidence type="ECO:0000256" key="2">
    <source>
        <dbReference type="ARBA" id="ARBA00023125"/>
    </source>
</evidence>
<dbReference type="InterPro" id="IPR035472">
    <property type="entry name" value="RpiR-like_SIS"/>
</dbReference>
<dbReference type="Gene3D" id="3.40.50.10490">
    <property type="entry name" value="Glucose-6-phosphate isomerase like protein, domain 1"/>
    <property type="match status" value="1"/>
</dbReference>
<evidence type="ECO:0000313" key="8">
    <source>
        <dbReference type="Proteomes" id="UP000823912"/>
    </source>
</evidence>
<comment type="caution">
    <text evidence="7">The sequence shown here is derived from an EMBL/GenBank/DDBJ whole genome shotgun (WGS) entry which is preliminary data.</text>
</comment>
<dbReference type="GO" id="GO:0003700">
    <property type="term" value="F:DNA-binding transcription factor activity"/>
    <property type="evidence" value="ECO:0007669"/>
    <property type="project" value="InterPro"/>
</dbReference>
<proteinExistence type="predicted"/>
<reference evidence="7" key="2">
    <citation type="journal article" date="2021" name="PeerJ">
        <title>Extensive microbial diversity within the chicken gut microbiome revealed by metagenomics and culture.</title>
        <authorList>
            <person name="Gilroy R."/>
            <person name="Ravi A."/>
            <person name="Getino M."/>
            <person name="Pursley I."/>
            <person name="Horton D.L."/>
            <person name="Alikhan N.F."/>
            <person name="Baker D."/>
            <person name="Gharbi K."/>
            <person name="Hall N."/>
            <person name="Watson M."/>
            <person name="Adriaenssens E.M."/>
            <person name="Foster-Nyarko E."/>
            <person name="Jarju S."/>
            <person name="Secka A."/>
            <person name="Antonio M."/>
            <person name="Oren A."/>
            <person name="Chaudhuri R.R."/>
            <person name="La Ragione R."/>
            <person name="Hildebrand F."/>
            <person name="Pallen M.J."/>
        </authorList>
    </citation>
    <scope>NUCLEOTIDE SEQUENCE</scope>
    <source>
        <strain evidence="7">ChiSjej5B23-6657</strain>
    </source>
</reference>
<dbReference type="Pfam" id="PF01380">
    <property type="entry name" value="SIS"/>
    <property type="match status" value="1"/>
</dbReference>
<dbReference type="GO" id="GO:1901135">
    <property type="term" value="P:carbohydrate derivative metabolic process"/>
    <property type="evidence" value="ECO:0007669"/>
    <property type="project" value="InterPro"/>
</dbReference>
<dbReference type="GO" id="GO:0003677">
    <property type="term" value="F:DNA binding"/>
    <property type="evidence" value="ECO:0007669"/>
    <property type="project" value="UniProtKB-KW"/>
</dbReference>
<dbReference type="SUPFAM" id="SSF53697">
    <property type="entry name" value="SIS domain"/>
    <property type="match status" value="1"/>
</dbReference>
<dbReference type="InterPro" id="IPR000281">
    <property type="entry name" value="HTH_RpiR"/>
</dbReference>
<evidence type="ECO:0000259" key="6">
    <source>
        <dbReference type="PROSITE" id="PS51464"/>
    </source>
</evidence>
<dbReference type="Proteomes" id="UP000823912">
    <property type="component" value="Unassembled WGS sequence"/>
</dbReference>
<gene>
    <name evidence="7" type="ORF">IAA55_09290</name>
</gene>
<dbReference type="PANTHER" id="PTHR30514">
    <property type="entry name" value="GLUCOKINASE"/>
    <property type="match status" value="1"/>
</dbReference>
<dbReference type="PANTHER" id="PTHR30514:SF1">
    <property type="entry name" value="HTH-TYPE TRANSCRIPTIONAL REGULATOR HEXR-RELATED"/>
    <property type="match status" value="1"/>
</dbReference>
<evidence type="ECO:0000313" key="7">
    <source>
        <dbReference type="EMBL" id="HIR71462.1"/>
    </source>
</evidence>
<reference evidence="7" key="1">
    <citation type="submission" date="2020-10" db="EMBL/GenBank/DDBJ databases">
        <authorList>
            <person name="Gilroy R."/>
        </authorList>
    </citation>
    <scope>NUCLEOTIDE SEQUENCE</scope>
    <source>
        <strain evidence="7">ChiSjej5B23-6657</strain>
    </source>
</reference>
<accession>A0A9D1JBH1</accession>
<organism evidence="7 8">
    <name type="scientific">Candidatus Pullilachnospira gallistercoris</name>
    <dbReference type="NCBI Taxonomy" id="2840911"/>
    <lineage>
        <taxon>Bacteria</taxon>
        <taxon>Bacillati</taxon>
        <taxon>Bacillota</taxon>
        <taxon>Clostridia</taxon>
        <taxon>Lachnospirales</taxon>
        <taxon>Lachnospiraceae</taxon>
        <taxon>Lachnospiraceae incertae sedis</taxon>
        <taxon>Candidatus Pullilachnospira</taxon>
    </lineage>
</organism>
<feature type="domain" description="SIS" evidence="6">
    <location>
        <begin position="80"/>
        <end position="220"/>
    </location>
</feature>
<keyword evidence="2" id="KW-0238">DNA-binding</keyword>
<feature type="compositionally biased region" description="Basic and acidic residues" evidence="4">
    <location>
        <begin position="29"/>
        <end position="50"/>
    </location>
</feature>
<protein>
    <submittedName>
        <fullName evidence="7">MurR/RpiR family transcriptional regulator</fullName>
    </submittedName>
</protein>
<name>A0A9D1JBH1_9FIRM</name>
<feature type="region of interest" description="Disordered" evidence="4">
    <location>
        <begin position="25"/>
        <end position="50"/>
    </location>
</feature>
<sequence>RFCRTLGLSGYQEFKMQMSLSQTFSGAKETADREDGREDGQTGDGEGARKRALTDRVLEAHQLALRETRMLLDEQQLERMLDFLDQAKRVYFFGISDSLLVAQEARNKFLRLTDKVICVEDSHLMAVTASMLSEEDFLVVVSYSGATKDVIQMVRLAKKSGAKVGAITHYRKSPLTDLSDAVLLCGGQEGPMDRGSLAAKTGQLYLVDLLYQGYFERNEQQCLENRKKAIAAVVDKVY</sequence>
<dbReference type="InterPro" id="IPR001347">
    <property type="entry name" value="SIS_dom"/>
</dbReference>